<organism evidence="5 6">
    <name type="scientific">Phyllostomus discolor</name>
    <name type="common">pale spear-nosed bat</name>
    <dbReference type="NCBI Taxonomy" id="89673"/>
    <lineage>
        <taxon>Eukaryota</taxon>
        <taxon>Metazoa</taxon>
        <taxon>Chordata</taxon>
        <taxon>Craniata</taxon>
        <taxon>Vertebrata</taxon>
        <taxon>Euteleostomi</taxon>
        <taxon>Mammalia</taxon>
        <taxon>Eutheria</taxon>
        <taxon>Laurasiatheria</taxon>
        <taxon>Chiroptera</taxon>
        <taxon>Yangochiroptera</taxon>
        <taxon>Phyllostomidae</taxon>
        <taxon>Phyllostominae</taxon>
        <taxon>Phyllostomus</taxon>
    </lineage>
</organism>
<evidence type="ECO:0000313" key="6">
    <source>
        <dbReference type="Proteomes" id="UP000664940"/>
    </source>
</evidence>
<dbReference type="Gene3D" id="2.60.40.10">
    <property type="entry name" value="Immunoglobulins"/>
    <property type="match status" value="2"/>
</dbReference>
<dbReference type="EMBL" id="JABVXQ010000003">
    <property type="protein sequence ID" value="KAF6119077.1"/>
    <property type="molecule type" value="Genomic_DNA"/>
</dbReference>
<dbReference type="PROSITE" id="PS50853">
    <property type="entry name" value="FN3"/>
    <property type="match status" value="1"/>
</dbReference>
<dbReference type="SUPFAM" id="SSF49265">
    <property type="entry name" value="Fibronectin type III"/>
    <property type="match status" value="2"/>
</dbReference>
<dbReference type="CDD" id="cd00063">
    <property type="entry name" value="FN3"/>
    <property type="match status" value="2"/>
</dbReference>
<dbReference type="InterPro" id="IPR036116">
    <property type="entry name" value="FN3_sf"/>
</dbReference>
<feature type="region of interest" description="Disordered" evidence="1">
    <location>
        <begin position="308"/>
        <end position="357"/>
    </location>
</feature>
<gene>
    <name evidence="5" type="ORF">HJG60_006594</name>
</gene>
<dbReference type="SMART" id="SM00060">
    <property type="entry name" value="FN3"/>
    <property type="match status" value="2"/>
</dbReference>
<dbReference type="InterPro" id="IPR003961">
    <property type="entry name" value="FN3_dom"/>
</dbReference>
<feature type="signal peptide" evidence="3">
    <location>
        <begin position="1"/>
        <end position="22"/>
    </location>
</feature>
<evidence type="ECO:0000256" key="3">
    <source>
        <dbReference type="SAM" id="SignalP"/>
    </source>
</evidence>
<dbReference type="InterPro" id="IPR013783">
    <property type="entry name" value="Ig-like_fold"/>
</dbReference>
<dbReference type="AlphaFoldDB" id="A0A834ELZ6"/>
<keyword evidence="2" id="KW-0472">Membrane</keyword>
<dbReference type="PANTHER" id="PTHR20859:SF46">
    <property type="entry name" value="INTERFERON GAMMA RECEPTOR 2"/>
    <property type="match status" value="1"/>
</dbReference>
<accession>A0A834ELZ6</accession>
<feature type="domain" description="Fibronectin type-III" evidence="4">
    <location>
        <begin position="146"/>
        <end position="245"/>
    </location>
</feature>
<reference evidence="5 6" key="1">
    <citation type="journal article" date="2020" name="Nature">
        <title>Six reference-quality genomes reveal evolution of bat adaptations.</title>
        <authorList>
            <person name="Jebb D."/>
            <person name="Huang Z."/>
            <person name="Pippel M."/>
            <person name="Hughes G.M."/>
            <person name="Lavrichenko K."/>
            <person name="Devanna P."/>
            <person name="Winkler S."/>
            <person name="Jermiin L.S."/>
            <person name="Skirmuntt E.C."/>
            <person name="Katzourakis A."/>
            <person name="Burkitt-Gray L."/>
            <person name="Ray D.A."/>
            <person name="Sullivan K.A.M."/>
            <person name="Roscito J.G."/>
            <person name="Kirilenko B.M."/>
            <person name="Davalos L.M."/>
            <person name="Corthals A.P."/>
            <person name="Power M.L."/>
            <person name="Jones G."/>
            <person name="Ransome R.D."/>
            <person name="Dechmann D.K.N."/>
            <person name="Locatelli A.G."/>
            <person name="Puechmaille S.J."/>
            <person name="Fedrigo O."/>
            <person name="Jarvis E.D."/>
            <person name="Hiller M."/>
            <person name="Vernes S.C."/>
            <person name="Myers E.W."/>
            <person name="Teeling E.C."/>
        </authorList>
    </citation>
    <scope>NUCLEOTIDE SEQUENCE [LARGE SCALE GENOMIC DNA]</scope>
    <source>
        <strain evidence="5">Bat1K_MPI-CBG_1</strain>
    </source>
</reference>
<dbReference type="GO" id="GO:0004896">
    <property type="term" value="F:cytokine receptor activity"/>
    <property type="evidence" value="ECO:0007669"/>
    <property type="project" value="TreeGrafter"/>
</dbReference>
<evidence type="ECO:0000313" key="5">
    <source>
        <dbReference type="EMBL" id="KAF6119077.1"/>
    </source>
</evidence>
<keyword evidence="2" id="KW-1133">Transmembrane helix</keyword>
<feature type="compositionally biased region" description="Basic and acidic residues" evidence="1">
    <location>
        <begin position="308"/>
        <end position="321"/>
    </location>
</feature>
<keyword evidence="3" id="KW-0732">Signal</keyword>
<dbReference type="InterPro" id="IPR015373">
    <property type="entry name" value="Interferon/interleukin_rcp_dom"/>
</dbReference>
<dbReference type="GO" id="GO:0005886">
    <property type="term" value="C:plasma membrane"/>
    <property type="evidence" value="ECO:0007669"/>
    <property type="project" value="TreeGrafter"/>
</dbReference>
<keyword evidence="2" id="KW-0812">Transmembrane</keyword>
<dbReference type="Proteomes" id="UP000664940">
    <property type="component" value="Unassembled WGS sequence"/>
</dbReference>
<dbReference type="PANTHER" id="PTHR20859">
    <property type="entry name" value="INTERFERON/INTERLEUKIN RECEPTOR"/>
    <property type="match status" value="1"/>
</dbReference>
<protein>
    <submittedName>
        <fullName evidence="5">Interferon gamma receptor 2</fullName>
    </submittedName>
</protein>
<feature type="transmembrane region" description="Helical" evidence="2">
    <location>
        <begin position="253"/>
        <end position="276"/>
    </location>
</feature>
<keyword evidence="5" id="KW-0675">Receptor</keyword>
<dbReference type="Pfam" id="PF01108">
    <property type="entry name" value="Tissue_fac"/>
    <property type="match status" value="1"/>
</dbReference>
<comment type="caution">
    <text evidence="5">The sequence shown here is derived from an EMBL/GenBank/DDBJ whole genome shotgun (WGS) entry which is preliminary data.</text>
</comment>
<evidence type="ECO:0000256" key="2">
    <source>
        <dbReference type="SAM" id="Phobius"/>
    </source>
</evidence>
<dbReference type="InterPro" id="IPR050650">
    <property type="entry name" value="Type-II_Cytokine-TF_Rcpt"/>
</dbReference>
<dbReference type="Pfam" id="PF09294">
    <property type="entry name" value="Interfer-bind"/>
    <property type="match status" value="1"/>
</dbReference>
<evidence type="ECO:0000256" key="1">
    <source>
        <dbReference type="SAM" id="MobiDB-lite"/>
    </source>
</evidence>
<name>A0A834ELZ6_9CHIR</name>
<sequence>MRPPPPPLWLLLRLLLLHLGAAAPTPGPFQDSPSQLPAPQNPKIHLYNAEQVLSWEPVSLSGDEGPVVYRVQFRYATSSDWFDLTPRQSRKVICSRIAATECNFAPADFQTSHNISLRVRAELPERASAWAAAPWFQRYLNVTVGPPENIRVTPGPGSLTLSFSPPFDVESTTTHFSYCVRYWTLENPGHPQDNGCLRNPLIELKDLKPLRVYCLQVRATLVWNSGKMSTEGLFSNVSCHETAADASTKLQEVVLIAMGTFLSLTALAGACVFLTLRYRGLIKHWLHSPPGVPVQIGEYLRDPEDPVLEAMDRDGAPKEDAWDSVSVLSAPEEQKMLPSTRHQGPGGPQPAGADLEL</sequence>
<feature type="chain" id="PRO_5032733963" evidence="3">
    <location>
        <begin position="23"/>
        <end position="357"/>
    </location>
</feature>
<proteinExistence type="predicted"/>
<evidence type="ECO:0000259" key="4">
    <source>
        <dbReference type="PROSITE" id="PS50853"/>
    </source>
</evidence>